<dbReference type="Pfam" id="PF00370">
    <property type="entry name" value="FGGY_N"/>
    <property type="match status" value="1"/>
</dbReference>
<evidence type="ECO:0000256" key="7">
    <source>
        <dbReference type="RuleBase" id="RU364073"/>
    </source>
</evidence>
<keyword evidence="11" id="KW-1185">Reference proteome</keyword>
<dbReference type="GO" id="GO:0005998">
    <property type="term" value="P:xylulose catabolic process"/>
    <property type="evidence" value="ECO:0007669"/>
    <property type="project" value="UniProtKB-UniRule"/>
</dbReference>
<accession>C2K0S6</accession>
<dbReference type="GO" id="GO:0042732">
    <property type="term" value="P:D-xylose metabolic process"/>
    <property type="evidence" value="ECO:0007669"/>
    <property type="project" value="UniProtKB-KW"/>
</dbReference>
<keyword evidence="5 6" id="KW-0067">ATP-binding</keyword>
<dbReference type="Proteomes" id="UP000004525">
    <property type="component" value="Unassembled WGS sequence"/>
</dbReference>
<dbReference type="GO" id="GO:0004856">
    <property type="term" value="F:D-xylulokinase activity"/>
    <property type="evidence" value="ECO:0007669"/>
    <property type="project" value="UniProtKB-UniRule"/>
</dbReference>
<evidence type="ECO:0000256" key="4">
    <source>
        <dbReference type="ARBA" id="ARBA00022777"/>
    </source>
</evidence>
<dbReference type="CDD" id="cd07808">
    <property type="entry name" value="ASKHA_NBD_FGGY_EcXK-like"/>
    <property type="match status" value="1"/>
</dbReference>
<keyword evidence="4 6" id="KW-0418">Kinase</keyword>
<keyword evidence="6 7" id="KW-0859">Xylose metabolism</keyword>
<evidence type="ECO:0000256" key="1">
    <source>
        <dbReference type="ARBA" id="ARBA00009156"/>
    </source>
</evidence>
<evidence type="ECO:0000259" key="9">
    <source>
        <dbReference type="Pfam" id="PF02782"/>
    </source>
</evidence>
<dbReference type="NCBIfam" id="TIGR01312">
    <property type="entry name" value="XylB"/>
    <property type="match status" value="1"/>
</dbReference>
<dbReference type="InterPro" id="IPR050406">
    <property type="entry name" value="FGGY_Carb_Kinase"/>
</dbReference>
<organism evidence="10 11">
    <name type="scientific">Lacticaseibacillus rhamnosus (strain LMS2-1)</name>
    <dbReference type="NCBI Taxonomy" id="525361"/>
    <lineage>
        <taxon>Bacteria</taxon>
        <taxon>Bacillati</taxon>
        <taxon>Bacillota</taxon>
        <taxon>Bacilli</taxon>
        <taxon>Lactobacillales</taxon>
        <taxon>Lactobacillaceae</taxon>
        <taxon>Lacticaseibacillus</taxon>
    </lineage>
</organism>
<evidence type="ECO:0000259" key="8">
    <source>
        <dbReference type="Pfam" id="PF00370"/>
    </source>
</evidence>
<evidence type="ECO:0000256" key="6">
    <source>
        <dbReference type="HAMAP-Rule" id="MF_02220"/>
    </source>
</evidence>
<feature type="domain" description="Carbohydrate kinase FGGY C-terminal" evidence="9">
    <location>
        <begin position="258"/>
        <end position="444"/>
    </location>
</feature>
<comment type="function">
    <text evidence="6">Catalyzes the phosphorylation of D-xylulose to D-xylulose 5-phosphate.</text>
</comment>
<evidence type="ECO:0000256" key="5">
    <source>
        <dbReference type="ARBA" id="ARBA00022840"/>
    </source>
</evidence>
<dbReference type="GO" id="GO:0005524">
    <property type="term" value="F:ATP binding"/>
    <property type="evidence" value="ECO:0007669"/>
    <property type="project" value="UniProtKB-UniRule"/>
</dbReference>
<evidence type="ECO:0000256" key="3">
    <source>
        <dbReference type="ARBA" id="ARBA00022741"/>
    </source>
</evidence>
<dbReference type="Gene3D" id="3.30.420.40">
    <property type="match status" value="2"/>
</dbReference>
<feature type="domain" description="Carbohydrate kinase FGGY N-terminal" evidence="8">
    <location>
        <begin position="6"/>
        <end position="248"/>
    </location>
</feature>
<dbReference type="PANTHER" id="PTHR43095:SF5">
    <property type="entry name" value="XYLULOSE KINASE"/>
    <property type="match status" value="1"/>
</dbReference>
<comment type="caution">
    <text evidence="10">The sequence shown here is derived from an EMBL/GenBank/DDBJ whole genome shotgun (WGS) entry which is preliminary data.</text>
</comment>
<comment type="similarity">
    <text evidence="1 6 7">Belongs to the FGGY kinase family.</text>
</comment>
<name>C2K0S6_LACRM</name>
<feature type="site" description="Important for activity" evidence="6">
    <location>
        <position position="11"/>
    </location>
</feature>
<keyword evidence="3 6" id="KW-0547">Nucleotide-binding</keyword>
<dbReference type="AlphaFoldDB" id="C2K0S6"/>
<keyword evidence="6 7" id="KW-0119">Carbohydrate metabolism</keyword>
<dbReference type="SUPFAM" id="SSF53067">
    <property type="entry name" value="Actin-like ATPase domain"/>
    <property type="match status" value="2"/>
</dbReference>
<sequence length="489" mass="53955">MMANDVVLGIDLGTSAVKILALCKDGRLYTHSEPLQLIHPQNGYNEQDPEDWVLQTYKAIRIIVQENSISPEAIRAVSFSGQMHGLVALGAEHQALRNAILWNDTRAAEEVNEIHSDLGEAYIKVTGNRAVEGYVLPKFLWLQRHEPDVWNQIRAIILPKDFLRLRMTGKLGTDYSDATGTGYFDIQKGTWSQEILTHFGIPLEWMPPVISSGTIVGALGVEAAMATGLSTDTMVTMGGADNAMGAIGAGVLHPDQMMSSIGTSGVILHPEDHLPQNYGGQLQLERHAIQSRYYSMGVTLAAGNSLSWFRDTFAKDKTFEDLIDVARRSTIGANGVRFAPYLSGERTPYFDPHIRGAFTDISNANTFDDFARAVLEGIVFSLNDVINLYSKFGILPKEVIAIGGGAKNAFWAQMQADIFKVPIKIPKVDEGPGFGAAMIASVAAGWFRNVEEAIKTLVFYPYVYVPVENQSSRYEIVYESYHQLYARLK</sequence>
<dbReference type="InterPro" id="IPR018484">
    <property type="entry name" value="FGGY_N"/>
</dbReference>
<feature type="active site" description="Proton acceptor" evidence="6">
    <location>
        <position position="241"/>
    </location>
</feature>
<gene>
    <name evidence="6 7 10" type="primary">xylB</name>
    <name evidence="10" type="ORF">HMPREF0539_2761</name>
</gene>
<reference evidence="10" key="1">
    <citation type="submission" date="2009-01" db="EMBL/GenBank/DDBJ databases">
        <authorList>
            <person name="Qin X."/>
            <person name="Bachman B."/>
            <person name="Battles P."/>
            <person name="Bell A."/>
            <person name="Bess C."/>
            <person name="Bickham C."/>
            <person name="Chaboub L."/>
            <person name="Chen D."/>
            <person name="Coyle M."/>
            <person name="Deiros D.R."/>
            <person name="Dinh H."/>
            <person name="Forbes L."/>
            <person name="Fowler G."/>
            <person name="Francisco L."/>
            <person name="Fu Q."/>
            <person name="Gubbala S."/>
            <person name="Hale W."/>
            <person name="Han Y."/>
            <person name="Hemphill L."/>
            <person name="Highlander S.K."/>
            <person name="Hirani K."/>
            <person name="Hogues M."/>
            <person name="Jackson L."/>
            <person name="Jakkamsetti A."/>
            <person name="Javaid M."/>
            <person name="Jiang H."/>
            <person name="Korchina V."/>
            <person name="Kovar C."/>
            <person name="Lara F."/>
            <person name="Lee S."/>
            <person name="Mata R."/>
            <person name="Mathew T."/>
            <person name="Moen C."/>
            <person name="Morales K."/>
            <person name="Munidasa M."/>
            <person name="Nazareth L."/>
            <person name="Ngo R."/>
            <person name="Nguyen L."/>
            <person name="Okwuonu G."/>
            <person name="Ongeri F."/>
            <person name="Patil S."/>
            <person name="Petrosino J."/>
            <person name="Pham C."/>
            <person name="Pham P."/>
            <person name="Pu L.-L."/>
            <person name="Puazo M."/>
            <person name="Raj R."/>
            <person name="Reid J."/>
            <person name="Rouhana J."/>
            <person name="Saada N."/>
            <person name="Shang Y."/>
            <person name="Simmons D."/>
            <person name="Thornton R."/>
            <person name="Warren J."/>
            <person name="Weissenberger G."/>
            <person name="Zhang J."/>
            <person name="Zhang L."/>
            <person name="Zhou C."/>
            <person name="Zhu D."/>
            <person name="Muzny D."/>
            <person name="Worley K."/>
            <person name="Gibbs R."/>
        </authorList>
    </citation>
    <scope>NUCLEOTIDE SEQUENCE [LARGE SCALE GENOMIC DNA]</scope>
    <source>
        <strain evidence="10">LMS2-1</strain>
    </source>
</reference>
<protein>
    <recommendedName>
        <fullName evidence="6 7">Xylulose kinase</fullName>
        <shortName evidence="6 7">Xylulokinase</shortName>
        <ecNumber evidence="6 7">2.7.1.17</ecNumber>
    </recommendedName>
</protein>
<dbReference type="InterPro" id="IPR018485">
    <property type="entry name" value="FGGY_C"/>
</dbReference>
<dbReference type="HAMAP" id="MF_02220">
    <property type="entry name" value="XylB"/>
    <property type="match status" value="1"/>
</dbReference>
<keyword evidence="2 6" id="KW-0808">Transferase</keyword>
<dbReference type="EC" id="2.7.1.17" evidence="6 7"/>
<feature type="binding site" evidence="6">
    <location>
        <begin position="83"/>
        <end position="84"/>
    </location>
    <ligand>
        <name>substrate</name>
    </ligand>
</feature>
<evidence type="ECO:0000313" key="11">
    <source>
        <dbReference type="Proteomes" id="UP000004525"/>
    </source>
</evidence>
<comment type="catalytic activity">
    <reaction evidence="6 7">
        <text>D-xylulose + ATP = D-xylulose 5-phosphate + ADP + H(+)</text>
        <dbReference type="Rhea" id="RHEA:10964"/>
        <dbReference type="ChEBI" id="CHEBI:15378"/>
        <dbReference type="ChEBI" id="CHEBI:17140"/>
        <dbReference type="ChEBI" id="CHEBI:30616"/>
        <dbReference type="ChEBI" id="CHEBI:57737"/>
        <dbReference type="ChEBI" id="CHEBI:456216"/>
        <dbReference type="EC" id="2.7.1.17"/>
    </reaction>
</comment>
<dbReference type="EMBL" id="ACIZ01000112">
    <property type="protein sequence ID" value="EEN79102.1"/>
    <property type="molecule type" value="Genomic_DNA"/>
</dbReference>
<evidence type="ECO:0000256" key="2">
    <source>
        <dbReference type="ARBA" id="ARBA00022679"/>
    </source>
</evidence>
<evidence type="ECO:0000313" key="10">
    <source>
        <dbReference type="EMBL" id="EEN79102.1"/>
    </source>
</evidence>
<dbReference type="InterPro" id="IPR000577">
    <property type="entry name" value="Carb_kinase_FGGY"/>
</dbReference>
<dbReference type="PIRSF" id="PIRSF000538">
    <property type="entry name" value="GlpK"/>
    <property type="match status" value="1"/>
</dbReference>
<proteinExistence type="inferred from homology"/>
<dbReference type="InterPro" id="IPR043129">
    <property type="entry name" value="ATPase_NBD"/>
</dbReference>
<dbReference type="PANTHER" id="PTHR43095">
    <property type="entry name" value="SUGAR KINASE"/>
    <property type="match status" value="1"/>
</dbReference>
<dbReference type="InterPro" id="IPR006000">
    <property type="entry name" value="Xylulokinase"/>
</dbReference>
<dbReference type="Pfam" id="PF02782">
    <property type="entry name" value="FGGY_C"/>
    <property type="match status" value="1"/>
</dbReference>
<dbReference type="HOGENOM" id="CLU_009281_3_0_9"/>